<dbReference type="Pfam" id="PF22769">
    <property type="entry name" value="DCD"/>
    <property type="match status" value="1"/>
</dbReference>
<evidence type="ECO:0000313" key="4">
    <source>
        <dbReference type="Proteomes" id="UP000252355"/>
    </source>
</evidence>
<dbReference type="Proteomes" id="UP000252355">
    <property type="component" value="Unassembled WGS sequence"/>
</dbReference>
<reference evidence="3 4" key="1">
    <citation type="submission" date="2018-05" db="EMBL/GenBank/DDBJ databases">
        <title>A metagenomic window into the 2 km-deep terrestrial subsurface aquifer revealed taxonomically and functionally diverse microbial community comprising novel uncultured bacterial lineages.</title>
        <authorList>
            <person name="Kadnikov V.V."/>
            <person name="Mardanov A.V."/>
            <person name="Beletsky A.V."/>
            <person name="Banks D."/>
            <person name="Pimenov N.V."/>
            <person name="Frank Y.A."/>
            <person name="Karnachuk O.V."/>
            <person name="Ravin N.V."/>
        </authorList>
    </citation>
    <scope>NUCLEOTIDE SEQUENCE [LARGE SCALE GENOMIC DNA]</scope>
    <source>
        <strain evidence="3">BY5</strain>
    </source>
</reference>
<dbReference type="GO" id="GO:0008829">
    <property type="term" value="F:dCTP deaminase activity"/>
    <property type="evidence" value="ECO:0007669"/>
    <property type="project" value="InterPro"/>
</dbReference>
<accession>A0A367ZQU3</accession>
<keyword evidence="2" id="KW-0546">Nucleotide metabolism</keyword>
<dbReference type="Gene3D" id="2.70.40.10">
    <property type="match status" value="1"/>
</dbReference>
<protein>
    <submittedName>
        <fullName evidence="3">Deoxycytidine triphosphate deaminase</fullName>
    </submittedName>
</protein>
<dbReference type="InterPro" id="IPR033704">
    <property type="entry name" value="dUTPase_trimeric"/>
</dbReference>
<dbReference type="InterPro" id="IPR036157">
    <property type="entry name" value="dUTPase-like_sf"/>
</dbReference>
<sequence>MSILGRQAILEEIRRGNIIIEPFNESMLGPASVDLHLSNAFRVFVHLPTELHLTDDMDFKAATKGFLVPPGQDLIIQPGQTVLGITQEKITTRAGIAGWLEGRSRFARVGLLVHISASFMQPGIANHQVLEISNFGPIPLRIIPGTAICQFIFTRCEGAIEYKGVFAGQTPTNFCHD</sequence>
<dbReference type="EMBL" id="QOQW01000006">
    <property type="protein sequence ID" value="RCK80483.1"/>
    <property type="molecule type" value="Genomic_DNA"/>
</dbReference>
<keyword evidence="1" id="KW-0378">Hydrolase</keyword>
<evidence type="ECO:0000256" key="2">
    <source>
        <dbReference type="ARBA" id="ARBA00023080"/>
    </source>
</evidence>
<dbReference type="GO" id="GO:0006229">
    <property type="term" value="P:dUTP biosynthetic process"/>
    <property type="evidence" value="ECO:0007669"/>
    <property type="project" value="InterPro"/>
</dbReference>
<evidence type="ECO:0000256" key="1">
    <source>
        <dbReference type="ARBA" id="ARBA00022801"/>
    </source>
</evidence>
<gene>
    <name evidence="3" type="ORF">OZSIB_3229</name>
</gene>
<dbReference type="AlphaFoldDB" id="A0A367ZQU3"/>
<name>A0A367ZQU3_9BACT</name>
<dbReference type="CDD" id="cd07557">
    <property type="entry name" value="trimeric_dUTPase"/>
    <property type="match status" value="1"/>
</dbReference>
<comment type="caution">
    <text evidence="3">The sequence shown here is derived from an EMBL/GenBank/DDBJ whole genome shotgun (WGS) entry which is preliminary data.</text>
</comment>
<dbReference type="PANTHER" id="PTHR42680">
    <property type="entry name" value="DCTP DEAMINASE"/>
    <property type="match status" value="1"/>
</dbReference>
<evidence type="ECO:0000313" key="3">
    <source>
        <dbReference type="EMBL" id="RCK80483.1"/>
    </source>
</evidence>
<dbReference type="NCBIfam" id="TIGR02274">
    <property type="entry name" value="dCTP_deam"/>
    <property type="match status" value="1"/>
</dbReference>
<proteinExistence type="predicted"/>
<dbReference type="PANTHER" id="PTHR42680:SF3">
    <property type="entry name" value="DCTP DEAMINASE"/>
    <property type="match status" value="1"/>
</dbReference>
<organism evidence="3 4">
    <name type="scientific">Candidatus Ozemobacter sibiricus</name>
    <dbReference type="NCBI Taxonomy" id="2268124"/>
    <lineage>
        <taxon>Bacteria</taxon>
        <taxon>Candidatus Ozemobacteria</taxon>
        <taxon>Candidatus Ozemobacterales</taxon>
        <taxon>Candidatus Ozemobacteraceae</taxon>
        <taxon>Candidatus Ozemobacter</taxon>
    </lineage>
</organism>
<dbReference type="InterPro" id="IPR011962">
    <property type="entry name" value="dCTP_deaminase"/>
</dbReference>
<dbReference type="SUPFAM" id="SSF51283">
    <property type="entry name" value="dUTPase-like"/>
    <property type="match status" value="1"/>
</dbReference>